<name>A0A6J7KSP7_9ZZZZ</name>
<protein>
    <submittedName>
        <fullName evidence="1">Unannotated protein</fullName>
    </submittedName>
</protein>
<accession>A0A6J7KSP7</accession>
<evidence type="ECO:0000313" key="1">
    <source>
        <dbReference type="EMBL" id="CAB4958707.1"/>
    </source>
</evidence>
<organism evidence="1">
    <name type="scientific">freshwater metagenome</name>
    <dbReference type="NCBI Taxonomy" id="449393"/>
    <lineage>
        <taxon>unclassified sequences</taxon>
        <taxon>metagenomes</taxon>
        <taxon>ecological metagenomes</taxon>
    </lineage>
</organism>
<sequence>MGVRSGGNTDVRWCPTCGSDLSGPAGFVTEYWKAKDRWFLTWCSRCRTTTQVCLPHRITATEPEH</sequence>
<gene>
    <name evidence="1" type="ORF">UFOPK3773_01854</name>
</gene>
<reference evidence="1" key="1">
    <citation type="submission" date="2020-05" db="EMBL/GenBank/DDBJ databases">
        <authorList>
            <person name="Chiriac C."/>
            <person name="Salcher M."/>
            <person name="Ghai R."/>
            <person name="Kavagutti S V."/>
        </authorList>
    </citation>
    <scope>NUCLEOTIDE SEQUENCE</scope>
</reference>
<dbReference type="EMBL" id="CAFBNF010000257">
    <property type="protein sequence ID" value="CAB4958707.1"/>
    <property type="molecule type" value="Genomic_DNA"/>
</dbReference>
<proteinExistence type="predicted"/>
<dbReference type="AlphaFoldDB" id="A0A6J7KSP7"/>